<evidence type="ECO:0000256" key="1">
    <source>
        <dbReference type="ARBA" id="ARBA00006010"/>
    </source>
</evidence>
<proteinExistence type="inferred from homology"/>
<dbReference type="EMBL" id="CAKMRJ010000001">
    <property type="protein sequence ID" value="CAH1415075.1"/>
    <property type="molecule type" value="Genomic_DNA"/>
</dbReference>
<reference evidence="3 4" key="1">
    <citation type="submission" date="2022-01" db="EMBL/GenBank/DDBJ databases">
        <authorList>
            <person name="Xiong W."/>
            <person name="Schranz E."/>
        </authorList>
    </citation>
    <scope>NUCLEOTIDE SEQUENCE [LARGE SCALE GENOMIC DNA]</scope>
</reference>
<dbReference type="Proteomes" id="UP001157418">
    <property type="component" value="Unassembled WGS sequence"/>
</dbReference>
<keyword evidence="2" id="KW-0732">Signal</keyword>
<dbReference type="InterPro" id="IPR006969">
    <property type="entry name" value="Stig-like"/>
</dbReference>
<name>A0AAU9LKS1_9ASTR</name>
<gene>
    <name evidence="3" type="ORF">LVIROSA_LOCUS2946</name>
</gene>
<accession>A0AAU9LKS1</accession>
<comment type="similarity">
    <text evidence="1">Belongs to the STIG1 family.</text>
</comment>
<evidence type="ECO:0000313" key="4">
    <source>
        <dbReference type="Proteomes" id="UP001157418"/>
    </source>
</evidence>
<dbReference type="Pfam" id="PF04885">
    <property type="entry name" value="Stig1"/>
    <property type="match status" value="1"/>
</dbReference>
<protein>
    <submittedName>
        <fullName evidence="3">Uncharacterized protein</fullName>
    </submittedName>
</protein>
<organism evidence="3 4">
    <name type="scientific">Lactuca virosa</name>
    <dbReference type="NCBI Taxonomy" id="75947"/>
    <lineage>
        <taxon>Eukaryota</taxon>
        <taxon>Viridiplantae</taxon>
        <taxon>Streptophyta</taxon>
        <taxon>Embryophyta</taxon>
        <taxon>Tracheophyta</taxon>
        <taxon>Spermatophyta</taxon>
        <taxon>Magnoliopsida</taxon>
        <taxon>eudicotyledons</taxon>
        <taxon>Gunneridae</taxon>
        <taxon>Pentapetalae</taxon>
        <taxon>asterids</taxon>
        <taxon>campanulids</taxon>
        <taxon>Asterales</taxon>
        <taxon>Asteraceae</taxon>
        <taxon>Cichorioideae</taxon>
        <taxon>Cichorieae</taxon>
        <taxon>Lactucinae</taxon>
        <taxon>Lactuca</taxon>
    </lineage>
</organism>
<dbReference type="AlphaFoldDB" id="A0AAU9LKS1"/>
<keyword evidence="4" id="KW-1185">Reference proteome</keyword>
<evidence type="ECO:0000313" key="3">
    <source>
        <dbReference type="EMBL" id="CAH1415075.1"/>
    </source>
</evidence>
<dbReference type="PANTHER" id="PTHR33227:SF54">
    <property type="entry name" value="PROTEIN STIG1"/>
    <property type="match status" value="1"/>
</dbReference>
<comment type="caution">
    <text evidence="3">The sequence shown here is derived from an EMBL/GenBank/DDBJ whole genome shotgun (WGS) entry which is preliminary data.</text>
</comment>
<sequence>MNLIIFSLNNCMRCSYHSRNHHHHHHVKPRNTHWWLILFLLSCTIDHLVSGSNIPTHSNFFRAVSRGRQRALVLGCESDPNFCSNPEKNPWGGSVCCFAKFCKNVMSDGNHCGVCGHVCGYQLVCCDGECVDVRNDNRHCGGCFEECSGQGRCSYAMCDYG</sequence>
<dbReference type="PANTHER" id="PTHR33227">
    <property type="entry name" value="STIGMA-SPECIFIC STIG1-LIKE PROTEIN 3"/>
    <property type="match status" value="1"/>
</dbReference>
<evidence type="ECO:0000256" key="2">
    <source>
        <dbReference type="ARBA" id="ARBA00022729"/>
    </source>
</evidence>